<dbReference type="GO" id="GO:0019878">
    <property type="term" value="P:lysine biosynthetic process via aminoadipic acid"/>
    <property type="evidence" value="ECO:0007669"/>
    <property type="project" value="TreeGrafter"/>
</dbReference>
<dbReference type="AlphaFoldDB" id="A0A5D4NJC4"/>
<dbReference type="Proteomes" id="UP000322267">
    <property type="component" value="Unassembled WGS sequence"/>
</dbReference>
<dbReference type="GO" id="GO:0000287">
    <property type="term" value="F:magnesium ion binding"/>
    <property type="evidence" value="ECO:0007669"/>
    <property type="project" value="InterPro"/>
</dbReference>
<comment type="similarity">
    <text evidence="1">Belongs to the P-Pant transferase superfamily. Gsp/Sfp/HetI/AcpT family.</text>
</comment>
<evidence type="ECO:0000259" key="3">
    <source>
        <dbReference type="Pfam" id="PF01648"/>
    </source>
</evidence>
<name>A0A5D4NJC4_9BACI</name>
<dbReference type="SUPFAM" id="SSF56214">
    <property type="entry name" value="4'-phosphopantetheinyl transferase"/>
    <property type="match status" value="2"/>
</dbReference>
<dbReference type="PANTHER" id="PTHR12215:SF10">
    <property type="entry name" value="L-AMINOADIPATE-SEMIALDEHYDE DEHYDROGENASE-PHOSPHOPANTETHEINYL TRANSFERASE"/>
    <property type="match status" value="1"/>
</dbReference>
<evidence type="ECO:0000313" key="5">
    <source>
        <dbReference type="EMBL" id="TYS13042.1"/>
    </source>
</evidence>
<dbReference type="GO" id="GO:0008897">
    <property type="term" value="F:holo-[acyl-carrier-protein] synthase activity"/>
    <property type="evidence" value="ECO:0007669"/>
    <property type="project" value="InterPro"/>
</dbReference>
<evidence type="ECO:0000259" key="4">
    <source>
        <dbReference type="Pfam" id="PF22624"/>
    </source>
</evidence>
<dbReference type="EMBL" id="VTEI01000025">
    <property type="protein sequence ID" value="TYS13042.1"/>
    <property type="molecule type" value="Genomic_DNA"/>
</dbReference>
<protein>
    <submittedName>
        <fullName evidence="5">4'-phosphopantetheinyl transferase superfamily protein</fullName>
    </submittedName>
</protein>
<dbReference type="RefSeq" id="WP_148942321.1">
    <property type="nucleotide sequence ID" value="NZ_VTEI01000025.1"/>
</dbReference>
<gene>
    <name evidence="5" type="ORF">FZC78_22565</name>
</gene>
<dbReference type="Pfam" id="PF01648">
    <property type="entry name" value="ACPS"/>
    <property type="match status" value="1"/>
</dbReference>
<feature type="domain" description="4'-phosphopantetheinyl transferase N-terminal" evidence="4">
    <location>
        <begin position="25"/>
        <end position="104"/>
    </location>
</feature>
<proteinExistence type="inferred from homology"/>
<sequence>MERKKHIVKIYVLQTPPQLQMDSVKGFINILDNSEKKIYNNFLVEKRKIEFLLGRILLKVILSEELNTSISRIMLEKNYYGKLYLSGSIDKGPLFFNLSHTNGMLVCGVNRMGEIGVDVERVEKNILNVMNGIFLSDEVNYVKSQETLEKSNVAFFKVWTRKESYMKLKGKGFSIDPKSFLVPCTEGYSQTQNIFYESLNYSNKFMISTAVNKVDPNIRPNFIFKTIDYNKLLNSIKNLT</sequence>
<accession>A0A5D4NJC4</accession>
<evidence type="ECO:0000256" key="2">
    <source>
        <dbReference type="ARBA" id="ARBA00022679"/>
    </source>
</evidence>
<keyword evidence="2 5" id="KW-0808">Transferase</keyword>
<dbReference type="InterPro" id="IPR050559">
    <property type="entry name" value="P-Pant_transferase_sf"/>
</dbReference>
<dbReference type="Gene3D" id="3.90.470.20">
    <property type="entry name" value="4'-phosphopantetheinyl transferase domain"/>
    <property type="match status" value="2"/>
</dbReference>
<dbReference type="GO" id="GO:0005829">
    <property type="term" value="C:cytosol"/>
    <property type="evidence" value="ECO:0007669"/>
    <property type="project" value="TreeGrafter"/>
</dbReference>
<dbReference type="InterPro" id="IPR055066">
    <property type="entry name" value="AASDHPPT_N"/>
</dbReference>
<feature type="domain" description="4'-phosphopantetheinyl transferase" evidence="3">
    <location>
        <begin position="115"/>
        <end position="192"/>
    </location>
</feature>
<evidence type="ECO:0000256" key="1">
    <source>
        <dbReference type="ARBA" id="ARBA00010990"/>
    </source>
</evidence>
<dbReference type="Pfam" id="PF22624">
    <property type="entry name" value="AASDHPPT_N"/>
    <property type="match status" value="1"/>
</dbReference>
<dbReference type="InterPro" id="IPR037143">
    <property type="entry name" value="4-PPantetheinyl_Trfase_dom_sf"/>
</dbReference>
<dbReference type="InterPro" id="IPR008278">
    <property type="entry name" value="4-PPantetheinyl_Trfase_dom"/>
</dbReference>
<dbReference type="OrthoDB" id="9808281at2"/>
<evidence type="ECO:0000313" key="6">
    <source>
        <dbReference type="Proteomes" id="UP000322267"/>
    </source>
</evidence>
<organism evidence="5 6">
    <name type="scientific">Rossellomorea vietnamensis</name>
    <dbReference type="NCBI Taxonomy" id="218284"/>
    <lineage>
        <taxon>Bacteria</taxon>
        <taxon>Bacillati</taxon>
        <taxon>Bacillota</taxon>
        <taxon>Bacilli</taxon>
        <taxon>Bacillales</taxon>
        <taxon>Bacillaceae</taxon>
        <taxon>Rossellomorea</taxon>
    </lineage>
</organism>
<comment type="caution">
    <text evidence="5">The sequence shown here is derived from an EMBL/GenBank/DDBJ whole genome shotgun (WGS) entry which is preliminary data.</text>
</comment>
<dbReference type="PANTHER" id="PTHR12215">
    <property type="entry name" value="PHOSPHOPANTETHEINE TRANSFERASE"/>
    <property type="match status" value="1"/>
</dbReference>
<reference evidence="5 6" key="1">
    <citation type="submission" date="2019-08" db="EMBL/GenBank/DDBJ databases">
        <title>Bacillus genomes from the desert of Cuatro Cienegas, Coahuila.</title>
        <authorList>
            <person name="Olmedo-Alvarez G."/>
        </authorList>
    </citation>
    <scope>NUCLEOTIDE SEQUENCE [LARGE SCALE GENOMIC DNA]</scope>
    <source>
        <strain evidence="5 6">CH34_1T</strain>
    </source>
</reference>